<protein>
    <recommendedName>
        <fullName evidence="2">Cyclic nucleotide-binding domain-containing protein</fullName>
    </recommendedName>
</protein>
<feature type="compositionally biased region" description="Low complexity" evidence="1">
    <location>
        <begin position="523"/>
        <end position="533"/>
    </location>
</feature>
<dbReference type="InParanoid" id="D8LJJ6"/>
<dbReference type="Gene3D" id="2.60.120.10">
    <property type="entry name" value="Jelly Rolls"/>
    <property type="match status" value="2"/>
</dbReference>
<feature type="region of interest" description="Disordered" evidence="1">
    <location>
        <begin position="813"/>
        <end position="858"/>
    </location>
</feature>
<dbReference type="InterPro" id="IPR018490">
    <property type="entry name" value="cNMP-bd_dom_sf"/>
</dbReference>
<feature type="region of interest" description="Disordered" evidence="1">
    <location>
        <begin position="518"/>
        <end position="602"/>
    </location>
</feature>
<dbReference type="EMBL" id="FN648442">
    <property type="protein sequence ID" value="CBN77023.1"/>
    <property type="molecule type" value="Genomic_DNA"/>
</dbReference>
<dbReference type="InterPro" id="IPR000595">
    <property type="entry name" value="cNMP-bd_dom"/>
</dbReference>
<dbReference type="EMBL" id="FN649737">
    <property type="protein sequence ID" value="CBN77023.1"/>
    <property type="molecule type" value="Genomic_DNA"/>
</dbReference>
<dbReference type="Proteomes" id="UP000002630">
    <property type="component" value="Linkage Group LG12"/>
</dbReference>
<evidence type="ECO:0000313" key="3">
    <source>
        <dbReference type="EMBL" id="CBN77023.1"/>
    </source>
</evidence>
<feature type="domain" description="Cyclic nucleotide-binding" evidence="2">
    <location>
        <begin position="373"/>
        <end position="471"/>
    </location>
</feature>
<feature type="compositionally biased region" description="Polar residues" evidence="1">
    <location>
        <begin position="550"/>
        <end position="561"/>
    </location>
</feature>
<feature type="compositionally biased region" description="Gly residues" evidence="1">
    <location>
        <begin position="734"/>
        <end position="746"/>
    </location>
</feature>
<gene>
    <name evidence="3" type="ORF">Esi_0026_0048</name>
</gene>
<reference evidence="3 4" key="1">
    <citation type="journal article" date="2010" name="Nature">
        <title>The Ectocarpus genome and the independent evolution of multicellularity in brown algae.</title>
        <authorList>
            <person name="Cock J.M."/>
            <person name="Sterck L."/>
            <person name="Rouze P."/>
            <person name="Scornet D."/>
            <person name="Allen A.E."/>
            <person name="Amoutzias G."/>
            <person name="Anthouard V."/>
            <person name="Artiguenave F."/>
            <person name="Aury J.M."/>
            <person name="Badger J.H."/>
            <person name="Beszteri B."/>
            <person name="Billiau K."/>
            <person name="Bonnet E."/>
            <person name="Bothwell J.H."/>
            <person name="Bowler C."/>
            <person name="Boyen C."/>
            <person name="Brownlee C."/>
            <person name="Carrano C.J."/>
            <person name="Charrier B."/>
            <person name="Cho G.Y."/>
            <person name="Coelho S.M."/>
            <person name="Collen J."/>
            <person name="Corre E."/>
            <person name="Da Silva C."/>
            <person name="Delage L."/>
            <person name="Delaroque N."/>
            <person name="Dittami S.M."/>
            <person name="Doulbeau S."/>
            <person name="Elias M."/>
            <person name="Farnham G."/>
            <person name="Gachon C.M."/>
            <person name="Gschloessl B."/>
            <person name="Heesch S."/>
            <person name="Jabbari K."/>
            <person name="Jubin C."/>
            <person name="Kawai H."/>
            <person name="Kimura K."/>
            <person name="Kloareg B."/>
            <person name="Kupper F.C."/>
            <person name="Lang D."/>
            <person name="Le Bail A."/>
            <person name="Leblanc C."/>
            <person name="Lerouge P."/>
            <person name="Lohr M."/>
            <person name="Lopez P.J."/>
            <person name="Martens C."/>
            <person name="Maumus F."/>
            <person name="Michel G."/>
            <person name="Miranda-Saavedra D."/>
            <person name="Morales J."/>
            <person name="Moreau H."/>
            <person name="Motomura T."/>
            <person name="Nagasato C."/>
            <person name="Napoli C.A."/>
            <person name="Nelson D.R."/>
            <person name="Nyvall-Collen P."/>
            <person name="Peters A.F."/>
            <person name="Pommier C."/>
            <person name="Potin P."/>
            <person name="Poulain J."/>
            <person name="Quesneville H."/>
            <person name="Read B."/>
            <person name="Rensing S.A."/>
            <person name="Ritter A."/>
            <person name="Rousvoal S."/>
            <person name="Samanta M."/>
            <person name="Samson G."/>
            <person name="Schroeder D.C."/>
            <person name="Segurens B."/>
            <person name="Strittmatter M."/>
            <person name="Tonon T."/>
            <person name="Tregear J.W."/>
            <person name="Valentin K."/>
            <person name="von Dassow P."/>
            <person name="Yamagishi T."/>
            <person name="Van de Peer Y."/>
            <person name="Wincker P."/>
        </authorList>
    </citation>
    <scope>NUCLEOTIDE SEQUENCE [LARGE SCALE GENOMIC DNA]</scope>
    <source>
        <strain evidence="4">Ec32 / CCAP1310/4</strain>
    </source>
</reference>
<feature type="domain" description="Cyclic nucleotide-binding" evidence="2">
    <location>
        <begin position="75"/>
        <end position="160"/>
    </location>
</feature>
<evidence type="ECO:0000259" key="2">
    <source>
        <dbReference type="PROSITE" id="PS50042"/>
    </source>
</evidence>
<sequence length="858" mass="90726">MRTRFTMLSTPGSTCATAWSRSTDVDQVLAERSSIQRLPYWQWQPVRRTLAKTPGLRTWREISYIARNVLSHHVAFQQMAALSLERIASRLTNRTVVAGGEVLVEHGKKVTGFLILLRGSARIMEVSKVIRGDVELVRAAEKQAGGEHPVGTRALRSLAVPPERRTRRDVKNIVNELSTPKGGLDIARFRHVPACLKTRIAAALRLEVWPAFSELIRDEKDPKTYLFIVKGSISLQAVTNANRFTVETLDIPAAGHLKNFDVDNALSLEDWRASGLGPCAAMHFDRQVLGEYPNSEESVLSVRAVTREGTTAAVVDTEVYANGLARENYSDSHSAVCREVLAQLKRFPSDDVVPGVAGLEAEMLCRLLKENPVLKRINGPCFPRLIGSIALKRYKPGEVVTEEEDFGDSLYIILEGLLEYAVKDSHRGVIDRSLAKEVGIAPGLRCVGVMTAGDFFAPESMLGRSKGRRPRVLASGSYRVRCSPDVQDGGAGSDGATCFVLPRGKVEAAVHRDHHLKRSRLFQSNQSNHNNNSAVDSKGLTMSPIAGHRQTANISGSSSNDELARVSFGGPGEPPGLAHLSLAGGGAMEGGRRNPGGGGRDVAAERVGMAAVGESKNVAGGNALAEDCGVGGSNLPAPSSMQVVAGASAGTAEASGGGGGLTEGRSFLTGVPSTHIKPERLVNQATPTGAISTSVSNLQGMGGFYPSDSATLASGVTAGGRGGDDADFGVGKPPAGGGGIGEGGGNAKQAGEASQSCHDGPLASSIGNSSVAGSIDFPQHQNATNHSTEAVIAAAAQPWSDTSECCSGRFWAADASADTPPPSSRWGGDLAANSQQRRRRRRRRSAEGRRSRSSRPPQ</sequence>
<keyword evidence="4" id="KW-1185">Reference proteome</keyword>
<feature type="compositionally biased region" description="Gly residues" evidence="1">
    <location>
        <begin position="583"/>
        <end position="600"/>
    </location>
</feature>
<evidence type="ECO:0000313" key="4">
    <source>
        <dbReference type="Proteomes" id="UP000002630"/>
    </source>
</evidence>
<dbReference type="InterPro" id="IPR014710">
    <property type="entry name" value="RmlC-like_jellyroll"/>
</dbReference>
<proteinExistence type="predicted"/>
<organism evidence="3 4">
    <name type="scientific">Ectocarpus siliculosus</name>
    <name type="common">Brown alga</name>
    <name type="synonym">Conferva siliculosa</name>
    <dbReference type="NCBI Taxonomy" id="2880"/>
    <lineage>
        <taxon>Eukaryota</taxon>
        <taxon>Sar</taxon>
        <taxon>Stramenopiles</taxon>
        <taxon>Ochrophyta</taxon>
        <taxon>PX clade</taxon>
        <taxon>Phaeophyceae</taxon>
        <taxon>Ectocarpales</taxon>
        <taxon>Ectocarpaceae</taxon>
        <taxon>Ectocarpus</taxon>
    </lineage>
</organism>
<dbReference type="AlphaFoldDB" id="D8LJJ6"/>
<dbReference type="SUPFAM" id="SSF51206">
    <property type="entry name" value="cAMP-binding domain-like"/>
    <property type="match status" value="1"/>
</dbReference>
<feature type="region of interest" description="Disordered" evidence="1">
    <location>
        <begin position="732"/>
        <end position="781"/>
    </location>
</feature>
<dbReference type="CDD" id="cd00038">
    <property type="entry name" value="CAP_ED"/>
    <property type="match status" value="1"/>
</dbReference>
<dbReference type="OrthoDB" id="10342323at2759"/>
<accession>D8LJJ6</accession>
<name>D8LJJ6_ECTSI</name>
<dbReference type="PROSITE" id="PS50042">
    <property type="entry name" value="CNMP_BINDING_3"/>
    <property type="match status" value="2"/>
</dbReference>
<evidence type="ECO:0000256" key="1">
    <source>
        <dbReference type="SAM" id="MobiDB-lite"/>
    </source>
</evidence>